<dbReference type="RefSeq" id="WP_092260181.1">
    <property type="nucleotide sequence ID" value="NZ_CP047199.1"/>
</dbReference>
<dbReference type="Proteomes" id="UP000198929">
    <property type="component" value="Unassembled WGS sequence"/>
</dbReference>
<dbReference type="AlphaFoldDB" id="A0A1H9VGP7"/>
<evidence type="ECO:0000313" key="3">
    <source>
        <dbReference type="Proteomes" id="UP000198929"/>
    </source>
</evidence>
<evidence type="ECO:0000256" key="1">
    <source>
        <dbReference type="ARBA" id="ARBA00093770"/>
    </source>
</evidence>
<sequence length="304" mass="34182">MNQPVFLGFPANSPAGKSIRAGREVPPDFPREWFEFVHPDDPNHIFSIDLTWIESTWQCRFGTDKCHGMMESLPVVGCCNHGAYLSDEADRDNLYNAVAEMPAKYWQLRPDGVDAFIEEADPTVLEPWLEWDDDEDEPSIKTLVVDGGCIFANRGGDDNPTGPGCALHQWAVAEDRDILVSKPEVCWQVPYSREDAWEERSDGVEILRTTISEYHRRQWGDGGEEFDWWCSGDIGCHEGGEPVWQTMADELRGLIGDKPYEIVAQHCRKRQKLPDIYKAVHPATLAASTTANATPNTGSTGERE</sequence>
<dbReference type="STRING" id="1121357.SAMN05661109_02236"/>
<dbReference type="EMBL" id="FOGQ01000012">
    <property type="protein sequence ID" value="SES20980.1"/>
    <property type="molecule type" value="Genomic_DNA"/>
</dbReference>
<keyword evidence="3" id="KW-1185">Reference proteome</keyword>
<evidence type="ECO:0000313" key="2">
    <source>
        <dbReference type="EMBL" id="SES20980.1"/>
    </source>
</evidence>
<gene>
    <name evidence="2" type="ORF">SAMN05661109_02236</name>
</gene>
<protein>
    <submittedName>
        <fullName evidence="2">Uncharacterized protein</fullName>
    </submittedName>
</protein>
<organism evidence="2 3">
    <name type="scientific">Corynebacterium cystitidis DSM 20524</name>
    <dbReference type="NCBI Taxonomy" id="1121357"/>
    <lineage>
        <taxon>Bacteria</taxon>
        <taxon>Bacillati</taxon>
        <taxon>Actinomycetota</taxon>
        <taxon>Actinomycetes</taxon>
        <taxon>Mycobacteriales</taxon>
        <taxon>Corynebacteriaceae</taxon>
        <taxon>Corynebacterium</taxon>
    </lineage>
</organism>
<dbReference type="Pfam" id="PF11307">
    <property type="entry name" value="DUF3109"/>
    <property type="match status" value="1"/>
</dbReference>
<dbReference type="InterPro" id="IPR021458">
    <property type="entry name" value="Rv0495c"/>
</dbReference>
<proteinExistence type="inferred from homology"/>
<accession>A0A1H9VGP7</accession>
<name>A0A1H9VGP7_9CORY</name>
<reference evidence="3" key="1">
    <citation type="submission" date="2016-10" db="EMBL/GenBank/DDBJ databases">
        <authorList>
            <person name="Varghese N."/>
            <person name="Submissions S."/>
        </authorList>
    </citation>
    <scope>NUCLEOTIDE SEQUENCE [LARGE SCALE GENOMIC DNA]</scope>
    <source>
        <strain evidence="3">DSM 20524</strain>
    </source>
</reference>
<comment type="similarity">
    <text evidence="1">Belongs to the Rv0495c family.</text>
</comment>